<protein>
    <submittedName>
        <fullName evidence="3">Single-stranded DNA-binding protein</fullName>
    </submittedName>
</protein>
<evidence type="ECO:0000256" key="2">
    <source>
        <dbReference type="PROSITE-ProRule" id="PRU00252"/>
    </source>
</evidence>
<dbReference type="InterPro" id="IPR012340">
    <property type="entry name" value="NA-bd_OB-fold"/>
</dbReference>
<dbReference type="Proteomes" id="UP000886748">
    <property type="component" value="Unassembled WGS sequence"/>
</dbReference>
<proteinExistence type="predicted"/>
<keyword evidence="1 2" id="KW-0238">DNA-binding</keyword>
<gene>
    <name evidence="3" type="ORF">IAD26_08105</name>
</gene>
<dbReference type="AlphaFoldDB" id="A0A9D1N1R8"/>
<accession>A0A9D1N1R8</accession>
<reference evidence="3" key="1">
    <citation type="submission" date="2020-10" db="EMBL/GenBank/DDBJ databases">
        <authorList>
            <person name="Gilroy R."/>
        </authorList>
    </citation>
    <scope>NUCLEOTIDE SEQUENCE</scope>
    <source>
        <strain evidence="3">CHK154-7741</strain>
    </source>
</reference>
<dbReference type="Gene3D" id="2.40.50.140">
    <property type="entry name" value="Nucleic acid-binding proteins"/>
    <property type="match status" value="1"/>
</dbReference>
<evidence type="ECO:0000313" key="3">
    <source>
        <dbReference type="EMBL" id="HIU93078.1"/>
    </source>
</evidence>
<dbReference type="EMBL" id="DVOD01000059">
    <property type="protein sequence ID" value="HIU93078.1"/>
    <property type="molecule type" value="Genomic_DNA"/>
</dbReference>
<comment type="caution">
    <text evidence="3">The sequence shown here is derived from an EMBL/GenBank/DDBJ whole genome shotgun (WGS) entry which is preliminary data.</text>
</comment>
<reference evidence="3" key="2">
    <citation type="journal article" date="2021" name="PeerJ">
        <title>Extensive microbial diversity within the chicken gut microbiome revealed by metagenomics and culture.</title>
        <authorList>
            <person name="Gilroy R."/>
            <person name="Ravi A."/>
            <person name="Getino M."/>
            <person name="Pursley I."/>
            <person name="Horton D.L."/>
            <person name="Alikhan N.F."/>
            <person name="Baker D."/>
            <person name="Gharbi K."/>
            <person name="Hall N."/>
            <person name="Watson M."/>
            <person name="Adriaenssens E.M."/>
            <person name="Foster-Nyarko E."/>
            <person name="Jarju S."/>
            <person name="Secka A."/>
            <person name="Antonio M."/>
            <person name="Oren A."/>
            <person name="Chaudhuri R.R."/>
            <person name="La Ragione R."/>
            <person name="Hildebrand F."/>
            <person name="Pallen M.J."/>
        </authorList>
    </citation>
    <scope>NUCLEOTIDE SEQUENCE</scope>
    <source>
        <strain evidence="3">CHK154-7741</strain>
    </source>
</reference>
<evidence type="ECO:0000256" key="1">
    <source>
        <dbReference type="ARBA" id="ARBA00023125"/>
    </source>
</evidence>
<organism evidence="3 4">
    <name type="scientific">Candidatus Limenecus avicola</name>
    <dbReference type="NCBI Taxonomy" id="2840847"/>
    <lineage>
        <taxon>Bacteria</taxon>
        <taxon>Bacillati</taxon>
        <taxon>Bacillota</taxon>
        <taxon>Clostridia</taxon>
        <taxon>Eubacteriales</taxon>
        <taxon>Clostridiaceae</taxon>
        <taxon>Clostridiaceae incertae sedis</taxon>
        <taxon>Candidatus Limenecus</taxon>
    </lineage>
</organism>
<dbReference type="SUPFAM" id="SSF50249">
    <property type="entry name" value="Nucleic acid-binding proteins"/>
    <property type="match status" value="1"/>
</dbReference>
<sequence length="135" mass="14509">MSLAKAVISGTVYRAPEKRFTSNNVPISAFAMNISDTEETLVRVIAKGNLAATVEETIQKGDRVVVEGRLQNNTVKNEDGSEKRIVEIDAYAMEKLAGSSVSASAPAAKNSPDTLVQFGQTDFSDDLIGEDEIPF</sequence>
<dbReference type="Pfam" id="PF00436">
    <property type="entry name" value="SSB"/>
    <property type="match status" value="1"/>
</dbReference>
<dbReference type="GO" id="GO:0003697">
    <property type="term" value="F:single-stranded DNA binding"/>
    <property type="evidence" value="ECO:0007669"/>
    <property type="project" value="InterPro"/>
</dbReference>
<dbReference type="InterPro" id="IPR000424">
    <property type="entry name" value="Primosome_PriB/ssb"/>
</dbReference>
<name>A0A9D1N1R8_9CLOT</name>
<dbReference type="CDD" id="cd04496">
    <property type="entry name" value="SSB_OBF"/>
    <property type="match status" value="1"/>
</dbReference>
<evidence type="ECO:0000313" key="4">
    <source>
        <dbReference type="Proteomes" id="UP000886748"/>
    </source>
</evidence>
<dbReference type="PROSITE" id="PS50935">
    <property type="entry name" value="SSB"/>
    <property type="match status" value="1"/>
</dbReference>